<evidence type="ECO:0000313" key="5">
    <source>
        <dbReference type="EMBL" id="EFJ09271.1"/>
    </source>
</evidence>
<gene>
    <name evidence="5" type="ORF">SELMODRAFT_447743</name>
</gene>
<dbReference type="STRING" id="88036.D8T1Z3"/>
<evidence type="ECO:0000259" key="4">
    <source>
        <dbReference type="Pfam" id="PF04783"/>
    </source>
</evidence>
<dbReference type="EMBL" id="GL377664">
    <property type="protein sequence ID" value="EFJ09271.1"/>
    <property type="molecule type" value="Genomic_DNA"/>
</dbReference>
<sequence>MGCTSSKVDNEEKVARCKARKRFMKHAVASRHQFAASHAAYVQALKNVGAAFRQFGETEIPDTTSSSSTDHDYNPSSPTTPDAKPPPRPLFLPPPSPNDRHGLKLDPASVILEEEELSPDLSPEKKKDHRVKNKKTGGGREVLPPPLPLGSAPPPPPPPKSSAWGFLDPFQEDEATAAVAVAAETFTVSSKSTSGGARAKLWFPAAEKDLEQRSSDNSLAIIVRRSGSKELVDVLRELDELFLRGYQSGKEVGKLLEARKIHYHSNFVENRGFDSHSSKVLNAISWSNWKSPLKRKTEETALAVTDEDFGAHSGTLDRLLVWEKKLYEEMRTAEANRIEYEKKCAQLRHQDSKGDYNESIDKTRNMIKMLQTRIVVALQGVDTAVAAIIKIRDEELYPQLLELEEGLTGMWAELYAVHEKQYAAVSRMRPLDCLLGSVEATSNIHRLATSQLEASLDNWYSCLNKLITSQRDYMRNLCGWVRLCVMPFEDIKDSPTLSAGSSTPPIHDVCLEWHQALDRLPDKVALEAIKSFVAVIHKIVELQNTELQHRKKVESLTKEIDKKVAYIQNYEKKHPDSASTTTATTDHHHHSNHLDETDELTVLHDILPPKSPLADRRAAVDLLRRKLEEEKEQVSKAVYDTRAMTLNSLHTGLPSVFQSVAGFASVCSQAFQLLYHNARVNKEEASSYSP</sequence>
<dbReference type="Pfam" id="PF04783">
    <property type="entry name" value="DUF630"/>
    <property type="match status" value="1"/>
</dbReference>
<dbReference type="PANTHER" id="PTHR21450">
    <property type="entry name" value="PROTEIN ALTERED PHOSPHATE STARVATION RESPONSE 1"/>
    <property type="match status" value="1"/>
</dbReference>
<reference evidence="5 6" key="1">
    <citation type="journal article" date="2011" name="Science">
        <title>The Selaginella genome identifies genetic changes associated with the evolution of vascular plants.</title>
        <authorList>
            <person name="Banks J.A."/>
            <person name="Nishiyama T."/>
            <person name="Hasebe M."/>
            <person name="Bowman J.L."/>
            <person name="Gribskov M."/>
            <person name="dePamphilis C."/>
            <person name="Albert V.A."/>
            <person name="Aono N."/>
            <person name="Aoyama T."/>
            <person name="Ambrose B.A."/>
            <person name="Ashton N.W."/>
            <person name="Axtell M.J."/>
            <person name="Barker E."/>
            <person name="Barker M.S."/>
            <person name="Bennetzen J.L."/>
            <person name="Bonawitz N.D."/>
            <person name="Chapple C."/>
            <person name="Cheng C."/>
            <person name="Correa L.G."/>
            <person name="Dacre M."/>
            <person name="DeBarry J."/>
            <person name="Dreyer I."/>
            <person name="Elias M."/>
            <person name="Engstrom E.M."/>
            <person name="Estelle M."/>
            <person name="Feng L."/>
            <person name="Finet C."/>
            <person name="Floyd S.K."/>
            <person name="Frommer W.B."/>
            <person name="Fujita T."/>
            <person name="Gramzow L."/>
            <person name="Gutensohn M."/>
            <person name="Harholt J."/>
            <person name="Hattori M."/>
            <person name="Heyl A."/>
            <person name="Hirai T."/>
            <person name="Hiwatashi Y."/>
            <person name="Ishikawa M."/>
            <person name="Iwata M."/>
            <person name="Karol K.G."/>
            <person name="Koehler B."/>
            <person name="Kolukisaoglu U."/>
            <person name="Kubo M."/>
            <person name="Kurata T."/>
            <person name="Lalonde S."/>
            <person name="Li K."/>
            <person name="Li Y."/>
            <person name="Litt A."/>
            <person name="Lyons E."/>
            <person name="Manning G."/>
            <person name="Maruyama T."/>
            <person name="Michael T.P."/>
            <person name="Mikami K."/>
            <person name="Miyazaki S."/>
            <person name="Morinaga S."/>
            <person name="Murata T."/>
            <person name="Mueller-Roeber B."/>
            <person name="Nelson D.R."/>
            <person name="Obara M."/>
            <person name="Oguri Y."/>
            <person name="Olmstead R.G."/>
            <person name="Onodera N."/>
            <person name="Petersen B.L."/>
            <person name="Pils B."/>
            <person name="Prigge M."/>
            <person name="Rensing S.A."/>
            <person name="Riano-Pachon D.M."/>
            <person name="Roberts A.W."/>
            <person name="Sato Y."/>
            <person name="Scheller H.V."/>
            <person name="Schulz B."/>
            <person name="Schulz C."/>
            <person name="Shakirov E.V."/>
            <person name="Shibagaki N."/>
            <person name="Shinohara N."/>
            <person name="Shippen D.E."/>
            <person name="Soerensen I."/>
            <person name="Sotooka R."/>
            <person name="Sugimoto N."/>
            <person name="Sugita M."/>
            <person name="Sumikawa N."/>
            <person name="Tanurdzic M."/>
            <person name="Theissen G."/>
            <person name="Ulvskov P."/>
            <person name="Wakazuki S."/>
            <person name="Weng J.K."/>
            <person name="Willats W.W."/>
            <person name="Wipf D."/>
            <person name="Wolf P.G."/>
            <person name="Yang L."/>
            <person name="Zimmer A.D."/>
            <person name="Zhu Q."/>
            <person name="Mitros T."/>
            <person name="Hellsten U."/>
            <person name="Loque D."/>
            <person name="Otillar R."/>
            <person name="Salamov A."/>
            <person name="Schmutz J."/>
            <person name="Shapiro H."/>
            <person name="Lindquist E."/>
            <person name="Lucas S."/>
            <person name="Rokhsar D."/>
            <person name="Grigoriev I.V."/>
        </authorList>
    </citation>
    <scope>NUCLEOTIDE SEQUENCE [LARGE SCALE GENOMIC DNA]</scope>
</reference>
<keyword evidence="1" id="KW-0175">Coiled coil</keyword>
<accession>D8T1Z3</accession>
<evidence type="ECO:0000259" key="3">
    <source>
        <dbReference type="Pfam" id="PF04782"/>
    </source>
</evidence>
<dbReference type="Pfam" id="PF04782">
    <property type="entry name" value="DUF632"/>
    <property type="match status" value="1"/>
</dbReference>
<evidence type="ECO:0000313" key="6">
    <source>
        <dbReference type="Proteomes" id="UP000001514"/>
    </source>
</evidence>
<feature type="domain" description="DUF630" evidence="4">
    <location>
        <begin position="1"/>
        <end position="59"/>
    </location>
</feature>
<dbReference type="FunCoup" id="D8T1Z3">
    <property type="interactions" value="1235"/>
</dbReference>
<dbReference type="Proteomes" id="UP000001514">
    <property type="component" value="Unassembled WGS sequence"/>
</dbReference>
<organism evidence="6">
    <name type="scientific">Selaginella moellendorffii</name>
    <name type="common">Spikemoss</name>
    <dbReference type="NCBI Taxonomy" id="88036"/>
    <lineage>
        <taxon>Eukaryota</taxon>
        <taxon>Viridiplantae</taxon>
        <taxon>Streptophyta</taxon>
        <taxon>Embryophyta</taxon>
        <taxon>Tracheophyta</taxon>
        <taxon>Lycopodiopsida</taxon>
        <taxon>Selaginellales</taxon>
        <taxon>Selaginellaceae</taxon>
        <taxon>Selaginella</taxon>
    </lineage>
</organism>
<dbReference type="InterPro" id="IPR006867">
    <property type="entry name" value="DUF632"/>
</dbReference>
<dbReference type="OMA" id="LLNINSW"/>
<feature type="region of interest" description="Disordered" evidence="2">
    <location>
        <begin position="59"/>
        <end position="163"/>
    </location>
</feature>
<keyword evidence="6" id="KW-1185">Reference proteome</keyword>
<feature type="domain" description="DUF632" evidence="3">
    <location>
        <begin position="231"/>
        <end position="538"/>
    </location>
</feature>
<dbReference type="InterPro" id="IPR006868">
    <property type="entry name" value="DUF630"/>
</dbReference>
<dbReference type="OrthoDB" id="1919226at2759"/>
<dbReference type="InParanoid" id="D8T1Z3"/>
<proteinExistence type="predicted"/>
<protein>
    <recommendedName>
        <fullName evidence="7">DUF632 domain-containing protein</fullName>
    </recommendedName>
</protein>
<dbReference type="Gramene" id="EFJ09271">
    <property type="protein sequence ID" value="EFJ09271"/>
    <property type="gene ID" value="SELMODRAFT_447743"/>
</dbReference>
<dbReference type="AlphaFoldDB" id="D8T1Z3"/>
<feature type="region of interest" description="Disordered" evidence="2">
    <location>
        <begin position="571"/>
        <end position="597"/>
    </location>
</feature>
<evidence type="ECO:0008006" key="7">
    <source>
        <dbReference type="Google" id="ProtNLM"/>
    </source>
</evidence>
<dbReference type="HOGENOM" id="CLU_010985_5_1_1"/>
<feature type="compositionally biased region" description="Pro residues" evidence="2">
    <location>
        <begin position="83"/>
        <end position="97"/>
    </location>
</feature>
<dbReference type="eggNOG" id="ENOG502QQXC">
    <property type="taxonomic scope" value="Eukaryota"/>
</dbReference>
<evidence type="ECO:0000256" key="2">
    <source>
        <dbReference type="SAM" id="MobiDB-lite"/>
    </source>
</evidence>
<name>D8T1Z3_SELML</name>
<evidence type="ECO:0000256" key="1">
    <source>
        <dbReference type="SAM" id="Coils"/>
    </source>
</evidence>
<feature type="coiled-coil region" evidence="1">
    <location>
        <begin position="323"/>
        <end position="350"/>
    </location>
</feature>
<dbReference type="KEGG" id="smo:SELMODRAFT_447743"/>
<feature type="compositionally biased region" description="Basic residues" evidence="2">
    <location>
        <begin position="127"/>
        <end position="137"/>
    </location>
</feature>
<dbReference type="PANTHER" id="PTHR21450:SF23">
    <property type="entry name" value="PROTEIN ALTERED PHOSPHATE STARVATION RESPONSE 1"/>
    <property type="match status" value="1"/>
</dbReference>
<feature type="compositionally biased region" description="Pro residues" evidence="2">
    <location>
        <begin position="143"/>
        <end position="160"/>
    </location>
</feature>